<protein>
    <recommendedName>
        <fullName evidence="3 6">Arabinogalactan endo-beta-1,4-galactanase</fullName>
        <ecNumber evidence="3 6">3.2.1.89</ecNumber>
    </recommendedName>
</protein>
<dbReference type="Pfam" id="PF03422">
    <property type="entry name" value="CBM_6"/>
    <property type="match status" value="1"/>
</dbReference>
<evidence type="ECO:0000313" key="9">
    <source>
        <dbReference type="Proteomes" id="UP000255423"/>
    </source>
</evidence>
<dbReference type="EC" id="3.2.1.89" evidence="3 6"/>
<accession>A0A380S925</accession>
<dbReference type="Pfam" id="PF18998">
    <property type="entry name" value="Flg_new_2"/>
    <property type="match status" value="1"/>
</dbReference>
<dbReference type="GO" id="GO:0045490">
    <property type="term" value="P:pectin catabolic process"/>
    <property type="evidence" value="ECO:0007669"/>
    <property type="project" value="TreeGrafter"/>
</dbReference>
<dbReference type="RefSeq" id="WP_014546653.1">
    <property type="nucleotide sequence ID" value="NZ_UHJL01000004.1"/>
</dbReference>
<dbReference type="EMBL" id="UHJL01000004">
    <property type="protein sequence ID" value="SUQ25818.1"/>
    <property type="molecule type" value="Genomic_DNA"/>
</dbReference>
<evidence type="ECO:0000313" key="8">
    <source>
        <dbReference type="EMBL" id="SUQ25818.1"/>
    </source>
</evidence>
<comment type="similarity">
    <text evidence="2 6">Belongs to the glycosyl hydrolase 53 family.</text>
</comment>
<dbReference type="InterPro" id="IPR008979">
    <property type="entry name" value="Galactose-bd-like_sf"/>
</dbReference>
<dbReference type="Pfam" id="PF07745">
    <property type="entry name" value="Glyco_hydro_53"/>
    <property type="match status" value="1"/>
</dbReference>
<feature type="domain" description="CBM6" evidence="7">
    <location>
        <begin position="427"/>
        <end position="551"/>
    </location>
</feature>
<proteinExistence type="inferred from homology"/>
<dbReference type="PROSITE" id="PS51175">
    <property type="entry name" value="CBM6"/>
    <property type="match status" value="1"/>
</dbReference>
<dbReference type="GO" id="GO:0015926">
    <property type="term" value="F:glucosidase activity"/>
    <property type="evidence" value="ECO:0007669"/>
    <property type="project" value="InterPro"/>
</dbReference>
<dbReference type="CDD" id="cd04082">
    <property type="entry name" value="CBM35_pectate_lyase-like"/>
    <property type="match status" value="1"/>
</dbReference>
<gene>
    <name evidence="8" type="ORF">SAMN05661053_2613</name>
</gene>
<evidence type="ECO:0000259" key="7">
    <source>
        <dbReference type="PROSITE" id="PS51175"/>
    </source>
</evidence>
<evidence type="ECO:0000256" key="4">
    <source>
        <dbReference type="ARBA" id="ARBA00022801"/>
    </source>
</evidence>
<evidence type="ECO:0000256" key="6">
    <source>
        <dbReference type="RuleBase" id="RU361192"/>
    </source>
</evidence>
<evidence type="ECO:0000256" key="5">
    <source>
        <dbReference type="ARBA" id="ARBA00023295"/>
    </source>
</evidence>
<dbReference type="Gene3D" id="2.60.120.260">
    <property type="entry name" value="Galactose-binding domain-like"/>
    <property type="match status" value="1"/>
</dbReference>
<evidence type="ECO:0000256" key="2">
    <source>
        <dbReference type="ARBA" id="ARBA00010687"/>
    </source>
</evidence>
<dbReference type="GO" id="GO:0031218">
    <property type="term" value="F:arabinogalactan endo-1,4-beta-galactosidase activity"/>
    <property type="evidence" value="ECO:0007669"/>
    <property type="project" value="UniProtKB-EC"/>
</dbReference>
<dbReference type="SUPFAM" id="SSF51445">
    <property type="entry name" value="(Trans)glycosidases"/>
    <property type="match status" value="1"/>
</dbReference>
<organism evidence="8 9">
    <name type="scientific">Fibrobacter succinogenes</name>
    <name type="common">Bacteroides succinogenes</name>
    <dbReference type="NCBI Taxonomy" id="833"/>
    <lineage>
        <taxon>Bacteria</taxon>
        <taxon>Pseudomonadati</taxon>
        <taxon>Fibrobacterota</taxon>
        <taxon>Fibrobacteria</taxon>
        <taxon>Fibrobacterales</taxon>
        <taxon>Fibrobacteraceae</taxon>
        <taxon>Fibrobacter</taxon>
    </lineage>
</organism>
<comment type="catalytic activity">
    <reaction evidence="1 6">
        <text>The enzyme specifically hydrolyzes (1-&gt;4)-beta-D-galactosidic linkages in type I arabinogalactans.</text>
        <dbReference type="EC" id="3.2.1.89"/>
    </reaction>
</comment>
<dbReference type="InterPro" id="IPR005084">
    <property type="entry name" value="CBM6"/>
</dbReference>
<keyword evidence="4 6" id="KW-0378">Hydrolase</keyword>
<dbReference type="PANTHER" id="PTHR34983">
    <property type="entry name" value="ARABINOGALACTAN ENDO-BETA-1,4-GALACTANASE A"/>
    <property type="match status" value="1"/>
</dbReference>
<dbReference type="GO" id="GO:0030246">
    <property type="term" value="F:carbohydrate binding"/>
    <property type="evidence" value="ECO:0007669"/>
    <property type="project" value="InterPro"/>
</dbReference>
<dbReference type="Gene3D" id="3.20.20.80">
    <property type="entry name" value="Glycosidases"/>
    <property type="match status" value="1"/>
</dbReference>
<evidence type="ECO:0000256" key="3">
    <source>
        <dbReference type="ARBA" id="ARBA00012556"/>
    </source>
</evidence>
<dbReference type="InterPro" id="IPR011683">
    <property type="entry name" value="Glyco_hydro_53"/>
</dbReference>
<sequence>MFGLGKIIRKTALVLGAVAVAALARPYIVGVDVSWVLEDESLGAKYYDNGKQQDLFDILQNHGINFIRVRTFVNSCIGYAKNSYSGANSNVCWCDLEHTIALAKRIKAHNMGFFLDFHMSDTWASIGHQDVPASWAGKSNAEMGKLAYNHVKTTMDALMKAGLRPDMVQVGNEINSKVAGVSLSKTADFANIINSGVRAVRETDPSIKIVMQHGQPRPEKGFADWYNKIHANIDYDAICGSTYGTTNNGQDWRDMFGLVVKNKKAVLSCEYTGERTALVNSVFYEFGDLGWGTFVWEPTRYSKKPMFDRDGQKYTANARLRELRDIAKKYNATLPDWVKVGKTTQVKVPQVSVKTAASVGGHIEQSIVGDSVPQGSSLTLKAVPLNGWEFAGWKGDLTGKDAEATIKDIQKGINAQAEFKFIAKDSLHYEAENALYNATIFEDKHQGFSGKGYANLDNKIGSSITFGVCLPNDGEQQMRITFANGSTANRAVSVSVNGEVQVKSLDMPSTGEWTDWNDTIVILNMPAGASSVKIESLTEDGGPNIDKIEFIAAKKENTTAIAKKILQQNMNLRRSGKTFFVNGRSTGRDRASYIKIYTK</sequence>
<dbReference type="InterPro" id="IPR017853">
    <property type="entry name" value="GH"/>
</dbReference>
<reference evidence="8 9" key="1">
    <citation type="submission" date="2017-08" db="EMBL/GenBank/DDBJ databases">
        <authorList>
            <person name="de Groot N.N."/>
        </authorList>
    </citation>
    <scope>NUCLEOTIDE SEQUENCE [LARGE SCALE GENOMIC DNA]</scope>
    <source>
        <strain evidence="8 9">HM2</strain>
    </source>
</reference>
<name>A0A380S925_FIBSU</name>
<keyword evidence="5 6" id="KW-0326">Glycosidase</keyword>
<dbReference type="SUPFAM" id="SSF49785">
    <property type="entry name" value="Galactose-binding domain-like"/>
    <property type="match status" value="1"/>
</dbReference>
<dbReference type="AlphaFoldDB" id="A0A380S925"/>
<dbReference type="Proteomes" id="UP000255423">
    <property type="component" value="Unassembled WGS sequence"/>
</dbReference>
<dbReference type="InterPro" id="IPR044060">
    <property type="entry name" value="Bacterial_rp_domain"/>
</dbReference>
<evidence type="ECO:0000256" key="1">
    <source>
        <dbReference type="ARBA" id="ARBA00001695"/>
    </source>
</evidence>
<dbReference type="PANTHER" id="PTHR34983:SF1">
    <property type="entry name" value="ARABINOGALACTAN ENDO-BETA-1,4-GALACTANASE A"/>
    <property type="match status" value="1"/>
</dbReference>